<keyword evidence="1" id="KW-0812">Transmembrane</keyword>
<evidence type="ECO:0000256" key="1">
    <source>
        <dbReference type="SAM" id="Phobius"/>
    </source>
</evidence>
<dbReference type="EMBL" id="CP038439">
    <property type="protein sequence ID" value="QBX34145.1"/>
    <property type="molecule type" value="Genomic_DNA"/>
</dbReference>
<dbReference type="GO" id="GO:0070573">
    <property type="term" value="F:metallodipeptidase activity"/>
    <property type="evidence" value="ECO:0007669"/>
    <property type="project" value="InterPro"/>
</dbReference>
<evidence type="ECO:0000313" key="2">
    <source>
        <dbReference type="EMBL" id="QBX34145.1"/>
    </source>
</evidence>
<name>A0A4P7HJA4_9RHOB</name>
<gene>
    <name evidence="2" type="ORF">E4191_05060</name>
</gene>
<keyword evidence="1" id="KW-1133">Transmembrane helix</keyword>
<organism evidence="2 3">
    <name type="scientific">Paracoccus liaowanqingii</name>
    <dbReference type="NCBI Taxonomy" id="2560053"/>
    <lineage>
        <taxon>Bacteria</taxon>
        <taxon>Pseudomonadati</taxon>
        <taxon>Pseudomonadota</taxon>
        <taxon>Alphaproteobacteria</taxon>
        <taxon>Rhodobacterales</taxon>
        <taxon>Paracoccaceae</taxon>
        <taxon>Paracoccus</taxon>
    </lineage>
</organism>
<dbReference type="InterPro" id="IPR008257">
    <property type="entry name" value="Pept_M19"/>
</dbReference>
<dbReference type="PROSITE" id="PS51365">
    <property type="entry name" value="RENAL_DIPEPTIDASE_2"/>
    <property type="match status" value="1"/>
</dbReference>
<dbReference type="Proteomes" id="UP000296374">
    <property type="component" value="Chromosome"/>
</dbReference>
<keyword evidence="1" id="KW-0472">Membrane</keyword>
<dbReference type="SUPFAM" id="SSF51556">
    <property type="entry name" value="Metallo-dependent hydrolases"/>
    <property type="match status" value="1"/>
</dbReference>
<dbReference type="PANTHER" id="PTHR10443:SF12">
    <property type="entry name" value="DIPEPTIDASE"/>
    <property type="match status" value="1"/>
</dbReference>
<dbReference type="PANTHER" id="PTHR10443">
    <property type="entry name" value="MICROSOMAL DIPEPTIDASE"/>
    <property type="match status" value="1"/>
</dbReference>
<dbReference type="Pfam" id="PF01244">
    <property type="entry name" value="Peptidase_M19"/>
    <property type="match status" value="1"/>
</dbReference>
<dbReference type="AlphaFoldDB" id="A0A4P7HJA4"/>
<dbReference type="InterPro" id="IPR032466">
    <property type="entry name" value="Metal_Hydrolase"/>
</dbReference>
<dbReference type="GO" id="GO:0006508">
    <property type="term" value="P:proteolysis"/>
    <property type="evidence" value="ECO:0007669"/>
    <property type="project" value="InterPro"/>
</dbReference>
<evidence type="ECO:0000313" key="3">
    <source>
        <dbReference type="Proteomes" id="UP000296374"/>
    </source>
</evidence>
<accession>A0A4P7HJA4</accession>
<dbReference type="Gene3D" id="3.20.20.140">
    <property type="entry name" value="Metal-dependent hydrolases"/>
    <property type="match status" value="1"/>
</dbReference>
<reference evidence="3" key="1">
    <citation type="submission" date="2019-03" db="EMBL/GenBank/DDBJ databases">
        <authorList>
            <person name="Li J."/>
        </authorList>
    </citation>
    <scope>NUCLEOTIDE SEQUENCE [LARGE SCALE GENOMIC DNA]</scope>
    <source>
        <strain evidence="3">2251</strain>
    </source>
</reference>
<dbReference type="KEGG" id="plia:E4191_05060"/>
<sequence length="406" mass="43059">MQGAEGGFFARRNVVRRIVLGLAAVGVVTLAGFLVLAPAYVERGMNPVTMPAEGWPVGPEAQALHERLVIGDWHSDALLWDRDLLHRVDRGHTDIPRLLEGNMAVQVFTTVTKSPRGQNYDRNSAAGGDNITPLFIGQLRPPRAWFSLRERALVQAAALQRAADRAPDRLTVIRTRGDLQALLERRAAGERVLGGILGSEGGHPLEGDLANLDVLHDAGFRLMGLTHFFDNELGGSLHGEGGSGDGLSDFGREVVQGMVARGMIVDVTHAAPRMVEDVLALPGTRPVLSHTGIASHCPSPRNLPDDLVARIAGAGGIIGIGFWSDVVCGTTPADVAGAIVAAIGVAGEDHVSLGSDWDGSVDVPFDAAHLPALTQALLDQGLDEAQIVKVMGGNMMRYLAEMLPED</sequence>
<protein>
    <submittedName>
        <fullName evidence="2">Peptidase M19</fullName>
    </submittedName>
</protein>
<proteinExistence type="predicted"/>
<feature type="transmembrane region" description="Helical" evidence="1">
    <location>
        <begin position="18"/>
        <end position="41"/>
    </location>
</feature>